<organism evidence="6 7">
    <name type="scientific">Vogesella aquatica</name>
    <dbReference type="NCBI Taxonomy" id="2984206"/>
    <lineage>
        <taxon>Bacteria</taxon>
        <taxon>Pseudomonadati</taxon>
        <taxon>Pseudomonadota</taxon>
        <taxon>Betaproteobacteria</taxon>
        <taxon>Neisseriales</taxon>
        <taxon>Chromobacteriaceae</taxon>
        <taxon>Vogesella</taxon>
    </lineage>
</organism>
<keyword evidence="3" id="KW-0547">Nucleotide-binding</keyword>
<dbReference type="Pfam" id="PF00005">
    <property type="entry name" value="ABC_tran"/>
    <property type="match status" value="1"/>
</dbReference>
<dbReference type="InterPro" id="IPR027417">
    <property type="entry name" value="P-loop_NTPase"/>
</dbReference>
<dbReference type="RefSeq" id="WP_272752792.1">
    <property type="nucleotide sequence ID" value="NZ_JAQQLF010000022.1"/>
</dbReference>
<evidence type="ECO:0000256" key="1">
    <source>
        <dbReference type="ARBA" id="ARBA00022448"/>
    </source>
</evidence>
<dbReference type="Pfam" id="PF08352">
    <property type="entry name" value="oligo_HPY"/>
    <property type="match status" value="1"/>
</dbReference>
<evidence type="ECO:0000259" key="5">
    <source>
        <dbReference type="PROSITE" id="PS50893"/>
    </source>
</evidence>
<name>A0ABT5J161_9NEIS</name>
<dbReference type="InterPro" id="IPR013563">
    <property type="entry name" value="Oligopep_ABC_C"/>
</dbReference>
<keyword evidence="1" id="KW-0813">Transport</keyword>
<dbReference type="CDD" id="cd03257">
    <property type="entry name" value="ABC_NikE_OppD_transporters"/>
    <property type="match status" value="1"/>
</dbReference>
<dbReference type="SMART" id="SM00382">
    <property type="entry name" value="AAA"/>
    <property type="match status" value="1"/>
</dbReference>
<dbReference type="EMBL" id="JAQQLF010000022">
    <property type="protein sequence ID" value="MDC7718554.1"/>
    <property type="molecule type" value="Genomic_DNA"/>
</dbReference>
<dbReference type="InterPro" id="IPR050319">
    <property type="entry name" value="ABC_transp_ATP-bind"/>
</dbReference>
<dbReference type="InterPro" id="IPR003593">
    <property type="entry name" value="AAA+_ATPase"/>
</dbReference>
<dbReference type="NCBIfam" id="TIGR01727">
    <property type="entry name" value="oligo_HPY"/>
    <property type="match status" value="1"/>
</dbReference>
<accession>A0ABT5J161</accession>
<dbReference type="SUPFAM" id="SSF52540">
    <property type="entry name" value="P-loop containing nucleoside triphosphate hydrolases"/>
    <property type="match status" value="1"/>
</dbReference>
<keyword evidence="4 6" id="KW-0067">ATP-binding</keyword>
<evidence type="ECO:0000256" key="3">
    <source>
        <dbReference type="ARBA" id="ARBA00022741"/>
    </source>
</evidence>
<sequence>MSDDTLLAVNGLVKHFPLHGGVLGRQTGAVRAVDDVSFVVRRGRSLGLVGESGSGKTTVGRTVLGLHQKDAGEVRFAGHDLHALDKAALRRLRPQLQLVFQDPLGSLNPRLRVGDAIGEALLAHGLCPREALRERVLAVMASCGLGEEHYSRYPHEFSGGQRQRVGIARALALQPALIVADEPVSALDVSIQAQIINLFADLKQQGVSFLFISHDLAVVEHLCEDVAVMYLGQIVEQGSREQVFGQPRHPYTRALLSAIPVADPDARRERVVLQGEPPSPANPPAGCRFHTRCPQATAQCASVVPVVHRVAAGHQVRCHLMA</sequence>
<evidence type="ECO:0000313" key="7">
    <source>
        <dbReference type="Proteomes" id="UP001219956"/>
    </source>
</evidence>
<dbReference type="InterPro" id="IPR017871">
    <property type="entry name" value="ABC_transporter-like_CS"/>
</dbReference>
<keyword evidence="2" id="KW-1003">Cell membrane</keyword>
<keyword evidence="7" id="KW-1185">Reference proteome</keyword>
<evidence type="ECO:0000313" key="6">
    <source>
        <dbReference type="EMBL" id="MDC7718554.1"/>
    </source>
</evidence>
<dbReference type="Proteomes" id="UP001219956">
    <property type="component" value="Unassembled WGS sequence"/>
</dbReference>
<dbReference type="PANTHER" id="PTHR43776">
    <property type="entry name" value="TRANSPORT ATP-BINDING PROTEIN"/>
    <property type="match status" value="1"/>
</dbReference>
<dbReference type="InterPro" id="IPR003439">
    <property type="entry name" value="ABC_transporter-like_ATP-bd"/>
</dbReference>
<proteinExistence type="predicted"/>
<reference evidence="6 7" key="1">
    <citation type="submission" date="2023-01" db="EMBL/GenBank/DDBJ databases">
        <title>Novel species of the genus Vogesella isolated from rivers.</title>
        <authorList>
            <person name="Lu H."/>
        </authorList>
    </citation>
    <scope>NUCLEOTIDE SEQUENCE [LARGE SCALE GENOMIC DNA]</scope>
    <source>
        <strain evidence="6 7">DC21W</strain>
    </source>
</reference>
<gene>
    <name evidence="6" type="ORF">PQU95_15200</name>
</gene>
<dbReference type="PROSITE" id="PS00211">
    <property type="entry name" value="ABC_TRANSPORTER_1"/>
    <property type="match status" value="1"/>
</dbReference>
<evidence type="ECO:0000256" key="2">
    <source>
        <dbReference type="ARBA" id="ARBA00022475"/>
    </source>
</evidence>
<dbReference type="PROSITE" id="PS50893">
    <property type="entry name" value="ABC_TRANSPORTER_2"/>
    <property type="match status" value="1"/>
</dbReference>
<protein>
    <submittedName>
        <fullName evidence="6">ATP-binding cassette domain-containing protein</fullName>
    </submittedName>
</protein>
<keyword evidence="2" id="KW-0472">Membrane</keyword>
<dbReference type="GO" id="GO:0005524">
    <property type="term" value="F:ATP binding"/>
    <property type="evidence" value="ECO:0007669"/>
    <property type="project" value="UniProtKB-KW"/>
</dbReference>
<feature type="domain" description="ABC transporter" evidence="5">
    <location>
        <begin position="7"/>
        <end position="256"/>
    </location>
</feature>
<dbReference type="Gene3D" id="3.40.50.300">
    <property type="entry name" value="P-loop containing nucleotide triphosphate hydrolases"/>
    <property type="match status" value="1"/>
</dbReference>
<evidence type="ECO:0000256" key="4">
    <source>
        <dbReference type="ARBA" id="ARBA00022840"/>
    </source>
</evidence>
<comment type="caution">
    <text evidence="6">The sequence shown here is derived from an EMBL/GenBank/DDBJ whole genome shotgun (WGS) entry which is preliminary data.</text>
</comment>